<organism evidence="1 2">
    <name type="scientific">Prototheca wickerhamii</name>
    <dbReference type="NCBI Taxonomy" id="3111"/>
    <lineage>
        <taxon>Eukaryota</taxon>
        <taxon>Viridiplantae</taxon>
        <taxon>Chlorophyta</taxon>
        <taxon>core chlorophytes</taxon>
        <taxon>Trebouxiophyceae</taxon>
        <taxon>Chlorellales</taxon>
        <taxon>Chlorellaceae</taxon>
        <taxon>Prototheca</taxon>
    </lineage>
</organism>
<comment type="caution">
    <text evidence="1">The sequence shown here is derived from an EMBL/GenBank/DDBJ whole genome shotgun (WGS) entry which is preliminary data.</text>
</comment>
<sequence length="428" mass="47893">MDWYNNGSSNCLTMVDKIAQLNVTQIQFLPTFYWYDEGPIDPPADFNASCQGSDLSGYYCYNRFNSTRVEHWCYDRQGSYCPEVTQEGINDLIENLGACMKRAVEYGMDLAVNTRIDDGRALGGWRNTLDFDPLETYGNYTYVDAILLPIVEAVKIAAGPATRVDFVLQGEMGATVFTHPYEWIDVKSTILSNATSGSNALDPDQLFFGMALNNNKLCGCIGVGIVNFVDYMRAFPAEFEATRDNFDTQGIYDVLMDYDFIGLSAYVPMLSPNFTVCEFEGLMTRMDWELSFYNVTLQDLLSAGKEIHFIEFGVGGGTSQAGDTPARTASEAAWYPYFGIFGAYSCENDPFEMCTLDEPSPVRDYRRFYFEQISKAIYPLTFGNATDLEANPTAYYDPVIVETINRHNVEAASQANCIATASVDEDPF</sequence>
<evidence type="ECO:0000313" key="1">
    <source>
        <dbReference type="EMBL" id="KAK2076271.1"/>
    </source>
</evidence>
<gene>
    <name evidence="1" type="ORF">QBZ16_001203</name>
</gene>
<evidence type="ECO:0000313" key="2">
    <source>
        <dbReference type="Proteomes" id="UP001255856"/>
    </source>
</evidence>
<dbReference type="AlphaFoldDB" id="A0AAD9IEZ0"/>
<keyword evidence="2" id="KW-1185">Reference proteome</keyword>
<dbReference type="EMBL" id="JASFZW010000011">
    <property type="protein sequence ID" value="KAK2076271.1"/>
    <property type="molecule type" value="Genomic_DNA"/>
</dbReference>
<accession>A0AAD9IEZ0</accession>
<proteinExistence type="predicted"/>
<dbReference type="Proteomes" id="UP001255856">
    <property type="component" value="Unassembled WGS sequence"/>
</dbReference>
<protein>
    <submittedName>
        <fullName evidence="1">Uncharacterized protein</fullName>
    </submittedName>
</protein>
<name>A0AAD9IEZ0_PROWI</name>
<reference evidence="1" key="1">
    <citation type="submission" date="2021-01" db="EMBL/GenBank/DDBJ databases">
        <authorList>
            <person name="Eckstrom K.M.E."/>
        </authorList>
    </citation>
    <scope>NUCLEOTIDE SEQUENCE</scope>
    <source>
        <strain evidence="1">UVCC 0001</strain>
    </source>
</reference>